<name>A0A4S8JLH4_MUSBA</name>
<evidence type="ECO:0000256" key="1">
    <source>
        <dbReference type="SAM" id="Coils"/>
    </source>
</evidence>
<protein>
    <submittedName>
        <fullName evidence="3">Uncharacterized protein</fullName>
    </submittedName>
</protein>
<dbReference type="PANTHER" id="PTHR31099:SF28">
    <property type="entry name" value="F5J5.12"/>
    <property type="match status" value="1"/>
</dbReference>
<dbReference type="Proteomes" id="UP000317650">
    <property type="component" value="Chromosome 1"/>
</dbReference>
<dbReference type="EMBL" id="PYDT01000004">
    <property type="protein sequence ID" value="THU62254.1"/>
    <property type="molecule type" value="Genomic_DNA"/>
</dbReference>
<feature type="compositionally biased region" description="Low complexity" evidence="2">
    <location>
        <begin position="1"/>
        <end position="16"/>
    </location>
</feature>
<evidence type="ECO:0000313" key="3">
    <source>
        <dbReference type="EMBL" id="THU62254.1"/>
    </source>
</evidence>
<comment type="caution">
    <text evidence="3">The sequence shown here is derived from an EMBL/GenBank/DDBJ whole genome shotgun (WGS) entry which is preliminary data.</text>
</comment>
<dbReference type="PANTHER" id="PTHR31099">
    <property type="entry name" value="OS06G0165300 PROTEIN"/>
    <property type="match status" value="1"/>
</dbReference>
<dbReference type="AlphaFoldDB" id="A0A4S8JLH4"/>
<evidence type="ECO:0000313" key="4">
    <source>
        <dbReference type="Proteomes" id="UP000317650"/>
    </source>
</evidence>
<feature type="region of interest" description="Disordered" evidence="2">
    <location>
        <begin position="1"/>
        <end position="35"/>
    </location>
</feature>
<organism evidence="3 4">
    <name type="scientific">Musa balbisiana</name>
    <name type="common">Banana</name>
    <dbReference type="NCBI Taxonomy" id="52838"/>
    <lineage>
        <taxon>Eukaryota</taxon>
        <taxon>Viridiplantae</taxon>
        <taxon>Streptophyta</taxon>
        <taxon>Embryophyta</taxon>
        <taxon>Tracheophyta</taxon>
        <taxon>Spermatophyta</taxon>
        <taxon>Magnoliopsida</taxon>
        <taxon>Liliopsida</taxon>
        <taxon>Zingiberales</taxon>
        <taxon>Musaceae</taxon>
        <taxon>Musa</taxon>
    </lineage>
</organism>
<evidence type="ECO:0000256" key="2">
    <source>
        <dbReference type="SAM" id="MobiDB-lite"/>
    </source>
</evidence>
<sequence length="585" mass="65058">MASPSSSPSSSSPSTSGKVGEKTPLPSPNSSSDEKAARALETLMWPHDLDSTVSESSLGYLRGRYGILEEFVSIAPEPGQRAYDPIPKGFALTLDALEARIHLPLHPVISSYISWWHIFLSQMAPNSWRYLVAFLGECDYSNITPTGSFFLSCFRLTKGSGGYYLSARPGFRVSKAPSSNKGWKKHFFYVCRSEGWSFGLRWATRVINNTAPALNDEERRDLRHLKEILPTSRVIRKMTEVWLVEAGLSPAPREMVNPSASPRHPTKPRVGSKEALVNLRMVVLERRLRPSSRRSQIRRQLGQERSLLNRARAIGDGASVGARPARATRGLGRRPGNLPSATCVASLRGVQDEPYQTRVMSELSEGQPSNLLVARWAGLTCGARGHHYTMALMDRVRDTGRALGILSNRNAKLHRLIEEVRAGAAEQRASELEVEVTRLSFEAMVAELRTLALEAEALRLKSEVKAVEEQNKQLQGLLRVTRTEARLARNEAVTLTQKLEEALAEAKRASEALGAGSYSRRSSTAWRSCSKCYGRWHRILAHLLDLVGLLIEDPRELRSGLQTTWQGRPEQKLGCITLAWSYLEA</sequence>
<keyword evidence="1" id="KW-0175">Coiled coil</keyword>
<feature type="coiled-coil region" evidence="1">
    <location>
        <begin position="450"/>
        <end position="512"/>
    </location>
</feature>
<reference evidence="3 4" key="1">
    <citation type="journal article" date="2019" name="Nat. Plants">
        <title>Genome sequencing of Musa balbisiana reveals subgenome evolution and function divergence in polyploid bananas.</title>
        <authorList>
            <person name="Yao X."/>
        </authorList>
    </citation>
    <scope>NUCLEOTIDE SEQUENCE [LARGE SCALE GENOMIC DNA]</scope>
    <source>
        <strain evidence="4">cv. DH-PKW</strain>
        <tissue evidence="3">Leaves</tissue>
    </source>
</reference>
<keyword evidence="4" id="KW-1185">Reference proteome</keyword>
<proteinExistence type="predicted"/>
<gene>
    <name evidence="3" type="ORF">C4D60_Mb01t03200</name>
</gene>
<accession>A0A4S8JLH4</accession>